<dbReference type="InterPro" id="IPR014015">
    <property type="entry name" value="Helicase_SF3_DNA-vir"/>
</dbReference>
<dbReference type="InterPro" id="IPR014818">
    <property type="entry name" value="Phage/plasmid_primase_P4_C"/>
</dbReference>
<dbReference type="InterPro" id="IPR045455">
    <property type="entry name" value="NrS-1_pol-like_helicase"/>
</dbReference>
<dbReference type="Gene3D" id="3.40.50.300">
    <property type="entry name" value="P-loop containing nucleotide triphosphate hydrolases"/>
    <property type="match status" value="1"/>
</dbReference>
<keyword evidence="2" id="KW-0378">Hydrolase</keyword>
<dbReference type="SMART" id="SM00885">
    <property type="entry name" value="D5_N"/>
    <property type="match status" value="1"/>
</dbReference>
<proteinExistence type="predicted"/>
<dbReference type="Pfam" id="PF19263">
    <property type="entry name" value="DUF5906"/>
    <property type="match status" value="1"/>
</dbReference>
<dbReference type="InterPro" id="IPR006500">
    <property type="entry name" value="Helicase_put_C_phage/plasmid"/>
</dbReference>
<dbReference type="AlphaFoldDB" id="A0AAE7Q388"/>
<dbReference type="Proteomes" id="UP000826802">
    <property type="component" value="Chromosome"/>
</dbReference>
<sequence>MIFIDNKTNLSLIRDYVNTDSAYDMIQTEVDLTSVLASYSPSVASGVFKNNCFPIEVFIPFMLSKGKNTNAQPIRTEIKSILIRKLTYHSKNDGSLKVNTTATANFVRKLFRICLIQQTNKLLIYNTARGYWHEYLTILERFIYELVSTTLNLKWTIALQDAVLREVNKKVPIVNNNDLNVKGFPFRNVTLDYTTNKIVDHNPKHYSTIHSDVTYDPNAKCPVFMGNMNIWFAGDPQTQLFVQEWFGYVLSGSFKANAFLLVYSEGGEGKSTLFGILEKLIGGVNTTSTPLSNLNTQFGLEPLVGKKLNLSTENSNGAFDTAKLKAITAGEKITVNRKNIPECEMVLPIKMIYLLNDLPTITDKSVGFARRLIILPFLNKIPVSKQDKNLSKKLNYEMSGILNWALNGLNRLENNGYNFTISSSMQKIRNRYLSEEDVMTKFIKSKIQVCPGNSEYCSDVIDSFESWTMLHGYTVAFTSQKSFWKAFEPIALTLGIPYDRYRKSGYSALKGIKIV</sequence>
<evidence type="ECO:0000256" key="2">
    <source>
        <dbReference type="ARBA" id="ARBA00022801"/>
    </source>
</evidence>
<evidence type="ECO:0000256" key="1">
    <source>
        <dbReference type="ARBA" id="ARBA00022741"/>
    </source>
</evidence>
<evidence type="ECO:0000313" key="6">
    <source>
        <dbReference type="Proteomes" id="UP000826802"/>
    </source>
</evidence>
<dbReference type="InterPro" id="IPR051620">
    <property type="entry name" value="ORF904-like_C"/>
</dbReference>
<keyword evidence="3" id="KW-0067">ATP-binding</keyword>
<accession>A0AAE7Q388</accession>
<evidence type="ECO:0000313" key="5">
    <source>
        <dbReference type="EMBL" id="QYA42427.1"/>
    </source>
</evidence>
<dbReference type="Pfam" id="PF08706">
    <property type="entry name" value="D5_N"/>
    <property type="match status" value="1"/>
</dbReference>
<dbReference type="PROSITE" id="PS51206">
    <property type="entry name" value="SF3_HELICASE_1"/>
    <property type="match status" value="1"/>
</dbReference>
<dbReference type="SUPFAM" id="SSF52540">
    <property type="entry name" value="P-loop containing nucleoside triphosphate hydrolases"/>
    <property type="match status" value="1"/>
</dbReference>
<dbReference type="EMBL" id="CP079981">
    <property type="protein sequence ID" value="QYA42427.1"/>
    <property type="molecule type" value="Genomic_DNA"/>
</dbReference>
<gene>
    <name evidence="5" type="ORF">KYI11_00260</name>
</gene>
<dbReference type="RefSeq" id="WP_203545936.1">
    <property type="nucleotide sequence ID" value="NZ_CP054482.1"/>
</dbReference>
<organism evidence="5 6">
    <name type="scientific">Macrococcoides bohemicum</name>
    <dbReference type="NCBI Taxonomy" id="1903056"/>
    <lineage>
        <taxon>Bacteria</taxon>
        <taxon>Bacillati</taxon>
        <taxon>Bacillota</taxon>
        <taxon>Bacilli</taxon>
        <taxon>Bacillales</taxon>
        <taxon>Staphylococcaceae</taxon>
        <taxon>Macrococcoides</taxon>
    </lineage>
</organism>
<dbReference type="GO" id="GO:0005524">
    <property type="term" value="F:ATP binding"/>
    <property type="evidence" value="ECO:0007669"/>
    <property type="project" value="UniProtKB-KW"/>
</dbReference>
<dbReference type="PANTHER" id="PTHR35372">
    <property type="entry name" value="ATP BINDING PROTEIN-RELATED"/>
    <property type="match status" value="1"/>
</dbReference>
<dbReference type="GeneID" id="99096359"/>
<evidence type="ECO:0000259" key="4">
    <source>
        <dbReference type="PROSITE" id="PS51206"/>
    </source>
</evidence>
<dbReference type="NCBIfam" id="TIGR01613">
    <property type="entry name" value="primase_Cterm"/>
    <property type="match status" value="1"/>
</dbReference>
<evidence type="ECO:0000256" key="3">
    <source>
        <dbReference type="ARBA" id="ARBA00022840"/>
    </source>
</evidence>
<dbReference type="PANTHER" id="PTHR35372:SF2">
    <property type="entry name" value="SF3 HELICASE DOMAIN-CONTAINING PROTEIN"/>
    <property type="match status" value="1"/>
</dbReference>
<dbReference type="GO" id="GO:0016787">
    <property type="term" value="F:hydrolase activity"/>
    <property type="evidence" value="ECO:0007669"/>
    <property type="project" value="UniProtKB-KW"/>
</dbReference>
<dbReference type="InterPro" id="IPR027417">
    <property type="entry name" value="P-loop_NTPase"/>
</dbReference>
<keyword evidence="1" id="KW-0547">Nucleotide-binding</keyword>
<feature type="domain" description="SF3 helicase" evidence="4">
    <location>
        <begin position="237"/>
        <end position="390"/>
    </location>
</feature>
<keyword evidence="6" id="KW-1185">Reference proteome</keyword>
<name>A0AAE7Q388_9STAP</name>
<protein>
    <recommendedName>
        <fullName evidence="4">SF3 helicase domain-containing protein</fullName>
    </recommendedName>
</protein>
<reference evidence="5 6" key="1">
    <citation type="submission" date="2021-07" db="EMBL/GenBank/DDBJ databases">
        <title>Prevalence and characterization of methicillin-resistant Macrococcus spp. in food producing animals and meat in Switzerland in 2019.</title>
        <authorList>
            <person name="Keller J.E."/>
            <person name="Schwendener S."/>
            <person name="Neuenschwander J."/>
            <person name="Overesch G."/>
            <person name="Perreten V."/>
        </authorList>
    </citation>
    <scope>NUCLEOTIDE SEQUENCE [LARGE SCALE GENOMIC DNA]</scope>
    <source>
        <strain evidence="5 6">19Msa0936</strain>
    </source>
</reference>